<evidence type="ECO:0000313" key="3">
    <source>
        <dbReference type="Proteomes" id="UP001432014"/>
    </source>
</evidence>
<sequence>MGVLPGLDLERLADQNLPTSLQIDLPLPPVRLRGQLDRKGFTELSGVLSAAMPVTTVTAFGQISLGRPPAFVVLMGATFPQPGLQIGLGFAVSGIGGVVGVNKAIDRDTLIACIADGTAGELLFPPDPVEAALRVLPRLATLFPTVPGRIVVGPMFRISWGGRMVDLSAAVVAELPEPVRFSVLGILRVMVPDPAAPVIELKATFAGQYDTAEPSAFLMAGLSGSRMAGIPLDGDVLVLSRGGADPLFVLSAGGFHPAFPVPRGVPALHRLAMNLSPAPWLQLRCEAYFAVTSNTVQFGAKLFLAADIADCGIRGQFALDVLIHFKPAMAFTASMRGSLSVEVFGETLLGIAFDLTLEGPTPWHATGRGHIRLFLFKASFNFDERWGSPPPALPGTRVVLRDELARAFAQPSAWSVLPPSGAERSPVRLSPSASRLLAEGRLVHPHGRLAARQRVLPFGVDIARFGRGVVDPPERWDVAEARLGEDDARGGAVTDSFAPGQFLDLTEDQQLGSEAFAPYRSGVQYVPDFSDPEDSAFVGATLGWETKIVQDPVPLRSHIRRMMRSRAHTDAEHVAAAASIRDAHWWPAARPVVRVAAQQPLAAVSTWSMTELRTPAAGFTAVAGGAGALPGGDLPAAELRSVLAGRPGLRAVEMWEARLR</sequence>
<dbReference type="RefSeq" id="WP_329611737.1">
    <property type="nucleotide sequence ID" value="NZ_CP108482.1"/>
</dbReference>
<dbReference type="EMBL" id="CP108482">
    <property type="protein sequence ID" value="WUS61078.1"/>
    <property type="molecule type" value="Genomic_DNA"/>
</dbReference>
<keyword evidence="3" id="KW-1185">Reference proteome</keyword>
<protein>
    <recommendedName>
        <fullName evidence="1">DUF6603 domain-containing protein</fullName>
    </recommendedName>
</protein>
<gene>
    <name evidence="2" type="ORF">OG469_39635</name>
</gene>
<evidence type="ECO:0000259" key="1">
    <source>
        <dbReference type="Pfam" id="PF20248"/>
    </source>
</evidence>
<proteinExistence type="predicted"/>
<organism evidence="2 3">
    <name type="scientific">Kitasatospora herbaricolor</name>
    <dbReference type="NCBI Taxonomy" id="68217"/>
    <lineage>
        <taxon>Bacteria</taxon>
        <taxon>Bacillati</taxon>
        <taxon>Actinomycetota</taxon>
        <taxon>Actinomycetes</taxon>
        <taxon>Kitasatosporales</taxon>
        <taxon>Streptomycetaceae</taxon>
        <taxon>Kitasatospora</taxon>
    </lineage>
</organism>
<reference evidence="2 3" key="1">
    <citation type="submission" date="2022-10" db="EMBL/GenBank/DDBJ databases">
        <title>The complete genomes of actinobacterial strains from the NBC collection.</title>
        <authorList>
            <person name="Joergensen T.S."/>
            <person name="Alvarez Arevalo M."/>
            <person name="Sterndorff E.B."/>
            <person name="Faurdal D."/>
            <person name="Vuksanovic O."/>
            <person name="Mourched A.-S."/>
            <person name="Charusanti P."/>
            <person name="Shaw S."/>
            <person name="Blin K."/>
            <person name="Weber T."/>
        </authorList>
    </citation>
    <scope>NUCLEOTIDE SEQUENCE [LARGE SCALE GENOMIC DNA]</scope>
    <source>
        <strain evidence="2 3">NBC_01247</strain>
    </source>
</reference>
<feature type="domain" description="DUF6603" evidence="1">
    <location>
        <begin position="16"/>
        <end position="508"/>
    </location>
</feature>
<name>A0ABZ1WK26_9ACTN</name>
<evidence type="ECO:0000313" key="2">
    <source>
        <dbReference type="EMBL" id="WUS61078.1"/>
    </source>
</evidence>
<dbReference type="Proteomes" id="UP001432014">
    <property type="component" value="Chromosome"/>
</dbReference>
<dbReference type="InterPro" id="IPR046538">
    <property type="entry name" value="DUF6603"/>
</dbReference>
<dbReference type="Pfam" id="PF20248">
    <property type="entry name" value="DUF6603"/>
    <property type="match status" value="1"/>
</dbReference>
<accession>A0ABZ1WK26</accession>